<dbReference type="STRING" id="1356854.N007_15140"/>
<dbReference type="RefSeq" id="WP_021298208.1">
    <property type="nucleotide sequence ID" value="NZ_AURB01000179.1"/>
</dbReference>
<evidence type="ECO:0000256" key="6">
    <source>
        <dbReference type="ARBA" id="ARBA00022989"/>
    </source>
</evidence>
<evidence type="ECO:0000256" key="5">
    <source>
        <dbReference type="ARBA" id="ARBA00022692"/>
    </source>
</evidence>
<evidence type="ECO:0000256" key="4">
    <source>
        <dbReference type="ARBA" id="ARBA00022475"/>
    </source>
</evidence>
<dbReference type="PRINTS" id="PR01036">
    <property type="entry name" value="TCRTETB"/>
</dbReference>
<proteinExistence type="inferred from homology"/>
<dbReference type="AlphaFoldDB" id="T0CSE7"/>
<keyword evidence="9" id="KW-1185">Reference proteome</keyword>
<organism evidence="8 9">
    <name type="scientific">Alicyclobacillus acidoterrestris (strain ATCC 49025 / DSM 3922 / CIP 106132 / NCIMB 13137 / GD3B)</name>
    <dbReference type="NCBI Taxonomy" id="1356854"/>
    <lineage>
        <taxon>Bacteria</taxon>
        <taxon>Bacillati</taxon>
        <taxon>Bacillota</taxon>
        <taxon>Bacilli</taxon>
        <taxon>Bacillales</taxon>
        <taxon>Alicyclobacillaceae</taxon>
        <taxon>Alicyclobacillus</taxon>
    </lineage>
</organism>
<evidence type="ECO:0000256" key="1">
    <source>
        <dbReference type="ARBA" id="ARBA00004651"/>
    </source>
</evidence>
<protein>
    <submittedName>
        <fullName evidence="8">DHA2 family efflux MFS transporter permease subunit</fullName>
    </submittedName>
</protein>
<dbReference type="InterPro" id="IPR004638">
    <property type="entry name" value="EmrB-like"/>
</dbReference>
<dbReference type="Gene3D" id="1.20.1720.10">
    <property type="entry name" value="Multidrug resistance protein D"/>
    <property type="match status" value="1"/>
</dbReference>
<dbReference type="OrthoDB" id="146256at2"/>
<dbReference type="GO" id="GO:0022857">
    <property type="term" value="F:transmembrane transporter activity"/>
    <property type="evidence" value="ECO:0007669"/>
    <property type="project" value="InterPro"/>
</dbReference>
<dbReference type="NCBIfam" id="TIGR00711">
    <property type="entry name" value="efflux_EmrB"/>
    <property type="match status" value="1"/>
</dbReference>
<dbReference type="Gene3D" id="1.20.1250.20">
    <property type="entry name" value="MFS general substrate transporter like domains"/>
    <property type="match status" value="1"/>
</dbReference>
<dbReference type="Pfam" id="PF07690">
    <property type="entry name" value="MFS_1"/>
    <property type="match status" value="1"/>
</dbReference>
<dbReference type="PROSITE" id="PS50850">
    <property type="entry name" value="MFS"/>
    <property type="match status" value="1"/>
</dbReference>
<evidence type="ECO:0000313" key="8">
    <source>
        <dbReference type="EMBL" id="UNO50499.1"/>
    </source>
</evidence>
<comment type="similarity">
    <text evidence="2">Belongs to the major facilitator superfamily. EmrB family.</text>
</comment>
<gene>
    <name evidence="8" type="ORF">K1I37_08590</name>
</gene>
<dbReference type="InterPro" id="IPR011701">
    <property type="entry name" value="MFS"/>
</dbReference>
<dbReference type="EMBL" id="CP080467">
    <property type="protein sequence ID" value="UNO50499.1"/>
    <property type="molecule type" value="Genomic_DNA"/>
</dbReference>
<evidence type="ECO:0000256" key="2">
    <source>
        <dbReference type="ARBA" id="ARBA00008537"/>
    </source>
</evidence>
<dbReference type="GO" id="GO:0005886">
    <property type="term" value="C:plasma membrane"/>
    <property type="evidence" value="ECO:0007669"/>
    <property type="project" value="UniProtKB-SubCell"/>
</dbReference>
<dbReference type="SUPFAM" id="SSF103473">
    <property type="entry name" value="MFS general substrate transporter"/>
    <property type="match status" value="1"/>
</dbReference>
<keyword evidence="3" id="KW-0813">Transport</keyword>
<keyword evidence="7" id="KW-0472">Membrane</keyword>
<accession>A0A9E7CRV7</accession>
<evidence type="ECO:0000256" key="7">
    <source>
        <dbReference type="ARBA" id="ARBA00023136"/>
    </source>
</evidence>
<keyword evidence="6" id="KW-1133">Transmembrane helix</keyword>
<keyword evidence="4" id="KW-1003">Cell membrane</keyword>
<comment type="subcellular location">
    <subcellularLocation>
        <location evidence="1">Cell membrane</location>
        <topology evidence="1">Multi-pass membrane protein</topology>
    </subcellularLocation>
</comment>
<dbReference type="InterPro" id="IPR036259">
    <property type="entry name" value="MFS_trans_sf"/>
</dbReference>
<evidence type="ECO:0000256" key="3">
    <source>
        <dbReference type="ARBA" id="ARBA00022448"/>
    </source>
</evidence>
<dbReference type="InterPro" id="IPR020846">
    <property type="entry name" value="MFS_dom"/>
</dbReference>
<dbReference type="PANTHER" id="PTHR42718:SF9">
    <property type="entry name" value="MAJOR FACILITATOR SUPERFAMILY MULTIDRUG TRANSPORTER MFSC"/>
    <property type="match status" value="1"/>
</dbReference>
<dbReference type="PANTHER" id="PTHR42718">
    <property type="entry name" value="MAJOR FACILITATOR SUPERFAMILY MULTIDRUG TRANSPORTER MFSC"/>
    <property type="match status" value="1"/>
</dbReference>
<reference evidence="9" key="1">
    <citation type="journal article" date="2022" name="G3 (Bethesda)">
        <title>Unveiling the complete genome sequence of Alicyclobacillus acidoterrestris DSM 3922T, a taint-producing strain.</title>
        <authorList>
            <person name="Leonardo I.C."/>
            <person name="Barreto Crespo M.T."/>
            <person name="Gaspar F.B."/>
        </authorList>
    </citation>
    <scope>NUCLEOTIDE SEQUENCE [LARGE SCALE GENOMIC DNA]</scope>
    <source>
        <strain evidence="9">DSM 3922</strain>
    </source>
</reference>
<dbReference type="CDD" id="cd17503">
    <property type="entry name" value="MFS_LmrB_MDR_like"/>
    <property type="match status" value="1"/>
</dbReference>
<dbReference type="eggNOG" id="COG2814">
    <property type="taxonomic scope" value="Bacteria"/>
</dbReference>
<dbReference type="KEGG" id="aaco:K1I37_08590"/>
<accession>T0CSE7</accession>
<sequence length="498" mass="53777">MQNQRAPHLNRTLIMVVMISGAFVSILNETLLNVALPSIMRELHISTTTAQWLTTGYMLTNGVLIPASAFLIQRFSTRTLFLTAMGLFSAGTLIAAVSPDLALLLVGRVVQASGAAIMLPLLMTTVLAMYEPHERGGAMGIMGLVITFAPAIGPTLSGWLVEHHSWRILFFVVLPVAILDLIFAALYLRNFTETRKTSIRIPSLILSTLGFGGILYGFSTAGNVGWSNERVYISLAIGILSLAAFTIQQLRMQEPMLEVRVFRYGIFSLTTAINVMVMMAMFSSMLLFPLYLQNVHGFTSLRSGLLVLPGAAIMGILSPITGKLFDKIGARPLAIVGSILTLGSMYRFSRLTATTHYSTLIITFAIMMAGMSLLMMPVMTAGLNQLPSRLHAHGTAMGNTLQQVAGAIGTALLVTVMTQGTKSQYQNLASSAAHPLTTPSAMAQAYKEATVHGIDQAFLVSCIFAVLALVGSFFIRRHIQKAAEAEASSKRLRTVKDA</sequence>
<keyword evidence="5" id="KW-0812">Transmembrane</keyword>
<dbReference type="Proteomes" id="UP000829401">
    <property type="component" value="Chromosome"/>
</dbReference>
<evidence type="ECO:0000313" key="9">
    <source>
        <dbReference type="Proteomes" id="UP000829401"/>
    </source>
</evidence>
<name>T0CSE7_ALIAG</name>